<sequence length="96" mass="10670">MQKPCLTTTIPKKTTLEAASITPTTYSVLKRLGTRRYMFKRPSPLSASHCSLVNHNYYIFPPTTTTTTTTTITTDHRGVQSLGMTRSSPQRPPRAA</sequence>
<comment type="caution">
    <text evidence="2">The sequence shown here is derived from an EMBL/GenBank/DDBJ whole genome shotgun (WGS) entry which is preliminary data.</text>
</comment>
<dbReference type="AlphaFoldDB" id="A0A5B7HJ87"/>
<feature type="region of interest" description="Disordered" evidence="1">
    <location>
        <begin position="76"/>
        <end position="96"/>
    </location>
</feature>
<dbReference type="EMBL" id="VSRR010032668">
    <property type="protein sequence ID" value="MPC71312.1"/>
    <property type="molecule type" value="Genomic_DNA"/>
</dbReference>
<keyword evidence="3" id="KW-1185">Reference proteome</keyword>
<organism evidence="2 3">
    <name type="scientific">Portunus trituberculatus</name>
    <name type="common">Swimming crab</name>
    <name type="synonym">Neptunus trituberculatus</name>
    <dbReference type="NCBI Taxonomy" id="210409"/>
    <lineage>
        <taxon>Eukaryota</taxon>
        <taxon>Metazoa</taxon>
        <taxon>Ecdysozoa</taxon>
        <taxon>Arthropoda</taxon>
        <taxon>Crustacea</taxon>
        <taxon>Multicrustacea</taxon>
        <taxon>Malacostraca</taxon>
        <taxon>Eumalacostraca</taxon>
        <taxon>Eucarida</taxon>
        <taxon>Decapoda</taxon>
        <taxon>Pleocyemata</taxon>
        <taxon>Brachyura</taxon>
        <taxon>Eubrachyura</taxon>
        <taxon>Portunoidea</taxon>
        <taxon>Portunidae</taxon>
        <taxon>Portuninae</taxon>
        <taxon>Portunus</taxon>
    </lineage>
</organism>
<dbReference type="Proteomes" id="UP000324222">
    <property type="component" value="Unassembled WGS sequence"/>
</dbReference>
<evidence type="ECO:0000256" key="1">
    <source>
        <dbReference type="SAM" id="MobiDB-lite"/>
    </source>
</evidence>
<gene>
    <name evidence="2" type="ORF">E2C01_065586</name>
</gene>
<proteinExistence type="predicted"/>
<accession>A0A5B7HJ87</accession>
<name>A0A5B7HJ87_PORTR</name>
<reference evidence="2 3" key="1">
    <citation type="submission" date="2019-05" db="EMBL/GenBank/DDBJ databases">
        <title>Another draft genome of Portunus trituberculatus and its Hox gene families provides insights of decapod evolution.</title>
        <authorList>
            <person name="Jeong J.-H."/>
            <person name="Song I."/>
            <person name="Kim S."/>
            <person name="Choi T."/>
            <person name="Kim D."/>
            <person name="Ryu S."/>
            <person name="Kim W."/>
        </authorList>
    </citation>
    <scope>NUCLEOTIDE SEQUENCE [LARGE SCALE GENOMIC DNA]</scope>
    <source>
        <tissue evidence="2">Muscle</tissue>
    </source>
</reference>
<evidence type="ECO:0000313" key="2">
    <source>
        <dbReference type="EMBL" id="MPC71312.1"/>
    </source>
</evidence>
<evidence type="ECO:0000313" key="3">
    <source>
        <dbReference type="Proteomes" id="UP000324222"/>
    </source>
</evidence>
<protein>
    <submittedName>
        <fullName evidence="2">Uncharacterized protein</fullName>
    </submittedName>
</protein>